<evidence type="ECO:0000313" key="2">
    <source>
        <dbReference type="EMBL" id="MSS50155.1"/>
    </source>
</evidence>
<dbReference type="EMBL" id="VULU01000043">
    <property type="protein sequence ID" value="MSS50155.1"/>
    <property type="molecule type" value="Genomic_DNA"/>
</dbReference>
<keyword evidence="1" id="KW-0472">Membrane</keyword>
<feature type="transmembrane region" description="Helical" evidence="1">
    <location>
        <begin position="30"/>
        <end position="48"/>
    </location>
</feature>
<feature type="transmembrane region" description="Helical" evidence="1">
    <location>
        <begin position="54"/>
        <end position="74"/>
    </location>
</feature>
<dbReference type="RefSeq" id="WP_154577669.1">
    <property type="nucleotide sequence ID" value="NZ_JADMZJ010000150.1"/>
</dbReference>
<proteinExistence type="predicted"/>
<comment type="caution">
    <text evidence="2">The sequence shown here is derived from an EMBL/GenBank/DDBJ whole genome shotgun (WGS) entry which is preliminary data.</text>
</comment>
<accession>A0A7K0JJF9</accession>
<sequence length="98" mass="10656">MKSEETRYPDYPVFKGLQRPLELMGIQGRYIYWAAGTAGGAIVGFIAAYCLLGFVAGLIALTAILSAGISLIIVKQRQGLHSKRIDKGVFVYASSKKM</sequence>
<reference evidence="2 3" key="1">
    <citation type="submission" date="2019-09" db="EMBL/GenBank/DDBJ databases">
        <title>In-depth cultivation of the pig gut microbiome towards novel bacterial diversity and tailored functional studies.</title>
        <authorList>
            <person name="Wylensek D."/>
            <person name="Hitch T.C.A."/>
            <person name="Clavel T."/>
        </authorList>
    </citation>
    <scope>NUCLEOTIDE SEQUENCE [LARGE SCALE GENOMIC DNA]</scope>
    <source>
        <strain evidence="2 3">WCA-389-WT-3C</strain>
    </source>
</reference>
<evidence type="ECO:0000256" key="1">
    <source>
        <dbReference type="SAM" id="Phobius"/>
    </source>
</evidence>
<organism evidence="2 3">
    <name type="scientific">Phocaeicola vulgatus</name>
    <name type="common">Bacteroides vulgatus</name>
    <dbReference type="NCBI Taxonomy" id="821"/>
    <lineage>
        <taxon>Bacteria</taxon>
        <taxon>Pseudomonadati</taxon>
        <taxon>Bacteroidota</taxon>
        <taxon>Bacteroidia</taxon>
        <taxon>Bacteroidales</taxon>
        <taxon>Bacteroidaceae</taxon>
        <taxon>Phocaeicola</taxon>
    </lineage>
</organism>
<gene>
    <name evidence="2" type="ORF">FYJ30_18105</name>
</gene>
<dbReference type="AlphaFoldDB" id="A0A7K0JJF9"/>
<name>A0A7K0JJF9_PHOVU</name>
<keyword evidence="1" id="KW-0812">Transmembrane</keyword>
<protein>
    <submittedName>
        <fullName evidence="2">DUF4133 domain-containing protein</fullName>
    </submittedName>
</protein>
<keyword evidence="1" id="KW-1133">Transmembrane helix</keyword>
<evidence type="ECO:0000313" key="3">
    <source>
        <dbReference type="Proteomes" id="UP000460950"/>
    </source>
</evidence>
<dbReference type="Proteomes" id="UP000460950">
    <property type="component" value="Unassembled WGS sequence"/>
</dbReference>